<dbReference type="EMBL" id="JAIWOZ010000003">
    <property type="protein sequence ID" value="KAH6607211.1"/>
    <property type="molecule type" value="Genomic_DNA"/>
</dbReference>
<dbReference type="OrthoDB" id="5332316at2759"/>
<feature type="compositionally biased region" description="Basic and acidic residues" evidence="1">
    <location>
        <begin position="333"/>
        <end position="347"/>
    </location>
</feature>
<organism evidence="2 3">
    <name type="scientific">Trichoderma cornu-damae</name>
    <dbReference type="NCBI Taxonomy" id="654480"/>
    <lineage>
        <taxon>Eukaryota</taxon>
        <taxon>Fungi</taxon>
        <taxon>Dikarya</taxon>
        <taxon>Ascomycota</taxon>
        <taxon>Pezizomycotina</taxon>
        <taxon>Sordariomycetes</taxon>
        <taxon>Hypocreomycetidae</taxon>
        <taxon>Hypocreales</taxon>
        <taxon>Hypocreaceae</taxon>
        <taxon>Trichoderma</taxon>
    </lineage>
</organism>
<gene>
    <name evidence="2" type="ORF">Trco_003524</name>
</gene>
<name>A0A9P8QIV5_9HYPO</name>
<evidence type="ECO:0000256" key="1">
    <source>
        <dbReference type="SAM" id="MobiDB-lite"/>
    </source>
</evidence>
<accession>A0A9P8QIV5</accession>
<proteinExistence type="predicted"/>
<comment type="caution">
    <text evidence="2">The sequence shown here is derived from an EMBL/GenBank/DDBJ whole genome shotgun (WGS) entry which is preliminary data.</text>
</comment>
<evidence type="ECO:0000313" key="2">
    <source>
        <dbReference type="EMBL" id="KAH6607211.1"/>
    </source>
</evidence>
<dbReference type="AlphaFoldDB" id="A0A9P8QIV5"/>
<evidence type="ECO:0000313" key="3">
    <source>
        <dbReference type="Proteomes" id="UP000827724"/>
    </source>
</evidence>
<keyword evidence="3" id="KW-1185">Reference proteome</keyword>
<dbReference type="Proteomes" id="UP000827724">
    <property type="component" value="Unassembled WGS sequence"/>
</dbReference>
<protein>
    <submittedName>
        <fullName evidence="2">Uncharacterized protein</fullName>
    </submittedName>
</protein>
<sequence>MIRPRWSPRATATLANLGGGSRPARRLMTGGGSDEHGFTGPPLREALQPSSEARQASPPGPAAAPTTGQASHPLPRRRARPAAAAAVDGRESSLWISNPMFPPRQNVQNPKGTADSSLLMLVIDGLSPNIVATDFYRIAPNDLSGWQSAIKKVQQQRNPDTLEPLGRYLVTFGSGQAAASYRDRLVRLHKLNGFKLRSASGLWESSVPLSLRGSLASPPAVAEPGDAAASDVPGAGGVVDLANAFTLAPGSRAVLAVQRKRVTVARPWAKRLAGLVEHLGYGERPPVLMVEVYPPTLTAQELHRFICRDGQNRGLRWQVSTPQHLETNSPEPARAKAEAKAAGREGEPQNPSFELDDRDTREKTRGRFVLACSDEAEARRFQQSWNRRALAALRPRPARYIVGASIIHW</sequence>
<reference evidence="2" key="1">
    <citation type="submission" date="2021-08" db="EMBL/GenBank/DDBJ databases">
        <title>Chromosome-Level Trichoderma cornu-damae using Hi-C Data.</title>
        <authorList>
            <person name="Kim C.S."/>
        </authorList>
    </citation>
    <scope>NUCLEOTIDE SEQUENCE</scope>
    <source>
        <strain evidence="2">KA19-0412C</strain>
    </source>
</reference>
<feature type="region of interest" description="Disordered" evidence="1">
    <location>
        <begin position="321"/>
        <end position="360"/>
    </location>
</feature>
<feature type="region of interest" description="Disordered" evidence="1">
    <location>
        <begin position="1"/>
        <end position="90"/>
    </location>
</feature>